<keyword evidence="5 10" id="KW-0169">Cobalamin biosynthesis</keyword>
<keyword evidence="7 10" id="KW-0808">Transferase</keyword>
<dbReference type="FunFam" id="3.40.50.10210:FF:000001">
    <property type="entry name" value="Nicotinate-nucleotide--dimethylbenzimidazole phosphoribosyltransferase"/>
    <property type="match status" value="1"/>
</dbReference>
<dbReference type="UniPathway" id="UPA00061">
    <property type="reaction ID" value="UER00516"/>
</dbReference>
<evidence type="ECO:0000256" key="6">
    <source>
        <dbReference type="ARBA" id="ARBA00022676"/>
    </source>
</evidence>
<name>A0A2M9ZEH9_9LEPT</name>
<dbReference type="CDD" id="cd02439">
    <property type="entry name" value="DMB-PRT_CobT"/>
    <property type="match status" value="1"/>
</dbReference>
<dbReference type="Pfam" id="PF02277">
    <property type="entry name" value="DBI_PRT"/>
    <property type="match status" value="1"/>
</dbReference>
<dbReference type="PANTHER" id="PTHR43463">
    <property type="entry name" value="NICOTINATE-NUCLEOTIDE--DIMETHYLBENZIMIDAZOLE PHOSPHORIBOSYLTRANSFERASE"/>
    <property type="match status" value="1"/>
</dbReference>
<evidence type="ECO:0000313" key="12">
    <source>
        <dbReference type="Proteomes" id="UP000231912"/>
    </source>
</evidence>
<evidence type="ECO:0000313" key="11">
    <source>
        <dbReference type="EMBL" id="PJZ66762.1"/>
    </source>
</evidence>
<comment type="function">
    <text evidence="10">Catalyzes the synthesis of alpha-ribazole-5'-phosphate from nicotinate mononucleotide (NAMN) and 5,6-dimethylbenzimidazole (DMB).</text>
</comment>
<protein>
    <recommendedName>
        <fullName evidence="4 10">Nicotinate-nucleotide--dimethylbenzimidazole phosphoribosyltransferase</fullName>
        <shortName evidence="10">NN:DBI PRT</shortName>
        <ecNumber evidence="3 10">2.4.2.21</ecNumber>
    </recommendedName>
    <alternativeName>
        <fullName evidence="8 10">N(1)-alpha-phosphoribosyltransferase</fullName>
    </alternativeName>
</protein>
<comment type="pathway">
    <text evidence="1 10">Nucleoside biosynthesis; alpha-ribazole biosynthesis; alpha-ribazole from 5,6-dimethylbenzimidazole: step 1/2.</text>
</comment>
<evidence type="ECO:0000256" key="9">
    <source>
        <dbReference type="ARBA" id="ARBA00047340"/>
    </source>
</evidence>
<dbReference type="GO" id="GO:0008939">
    <property type="term" value="F:nicotinate-nucleotide-dimethylbenzimidazole phosphoribosyltransferase activity"/>
    <property type="evidence" value="ECO:0007669"/>
    <property type="project" value="UniProtKB-UniRule"/>
</dbReference>
<evidence type="ECO:0000256" key="10">
    <source>
        <dbReference type="HAMAP-Rule" id="MF_00230"/>
    </source>
</evidence>
<comment type="caution">
    <text evidence="11">The sequence shown here is derived from an EMBL/GenBank/DDBJ whole genome shotgun (WGS) entry which is preliminary data.</text>
</comment>
<proteinExistence type="inferred from homology"/>
<dbReference type="GO" id="GO:0009236">
    <property type="term" value="P:cobalamin biosynthetic process"/>
    <property type="evidence" value="ECO:0007669"/>
    <property type="project" value="UniProtKB-UniRule"/>
</dbReference>
<evidence type="ECO:0000256" key="8">
    <source>
        <dbReference type="ARBA" id="ARBA00030686"/>
    </source>
</evidence>
<keyword evidence="6 10" id="KW-0328">Glycosyltransferase</keyword>
<dbReference type="PANTHER" id="PTHR43463:SF1">
    <property type="entry name" value="NICOTINATE-NUCLEOTIDE--DIMETHYLBENZIMIDAZOLE PHOSPHORIBOSYLTRANSFERASE"/>
    <property type="match status" value="1"/>
</dbReference>
<evidence type="ECO:0000256" key="2">
    <source>
        <dbReference type="ARBA" id="ARBA00007110"/>
    </source>
</evidence>
<evidence type="ECO:0000256" key="4">
    <source>
        <dbReference type="ARBA" id="ARBA00015486"/>
    </source>
</evidence>
<evidence type="ECO:0000256" key="3">
    <source>
        <dbReference type="ARBA" id="ARBA00011991"/>
    </source>
</evidence>
<evidence type="ECO:0000256" key="7">
    <source>
        <dbReference type="ARBA" id="ARBA00022679"/>
    </source>
</evidence>
<sequence>MIRPTKVHQLDLEKLLRHKIDTKTKPLGALGRLEDLAYRIGTIQGSIEPELKNPHVLVFAGDHGLADSGVSAFPKEVTYQMVLNFLNGGAAINVFCKQHDIELLVIDAGVAGNFENLSPNLIHAKIASGTRNILNEPAMTKEECETALQKGAEIASQRVSKDCNVIGFGEMGIGNTSSAALLASVFLDKPAEELAGRGTGLDDNALERKKQILNACRQKHSPNPKDPVEVLSVFGGFEIAMICGAMLSSYKENRLLLVDGFIASSAFLTAARMEPKIVRNAVFAHKSSEQGHRSILDFFDAEPILDLGLRLGEGTGCALAYPILQSAVAFLKDMASFEQAGVSEKKD</sequence>
<feature type="active site" description="Proton acceptor" evidence="10">
    <location>
        <position position="313"/>
    </location>
</feature>
<dbReference type="AlphaFoldDB" id="A0A2M9ZEH9"/>
<comment type="similarity">
    <text evidence="2 10">Belongs to the CobT family.</text>
</comment>
<dbReference type="Gene3D" id="3.40.50.10210">
    <property type="match status" value="1"/>
</dbReference>
<comment type="catalytic activity">
    <reaction evidence="9 10">
        <text>5,6-dimethylbenzimidazole + nicotinate beta-D-ribonucleotide = alpha-ribazole 5'-phosphate + nicotinate + H(+)</text>
        <dbReference type="Rhea" id="RHEA:11196"/>
        <dbReference type="ChEBI" id="CHEBI:15378"/>
        <dbReference type="ChEBI" id="CHEBI:15890"/>
        <dbReference type="ChEBI" id="CHEBI:32544"/>
        <dbReference type="ChEBI" id="CHEBI:57502"/>
        <dbReference type="ChEBI" id="CHEBI:57918"/>
        <dbReference type="EC" id="2.4.2.21"/>
    </reaction>
</comment>
<dbReference type="HAMAP" id="MF_00230">
    <property type="entry name" value="CobT"/>
    <property type="match status" value="1"/>
</dbReference>
<dbReference type="Gene3D" id="1.10.1610.10">
    <property type="match status" value="1"/>
</dbReference>
<dbReference type="InterPro" id="IPR003200">
    <property type="entry name" value="Nict_dMeBzImd_PRibTrfase"/>
</dbReference>
<evidence type="ECO:0000256" key="1">
    <source>
        <dbReference type="ARBA" id="ARBA00005049"/>
    </source>
</evidence>
<dbReference type="EC" id="2.4.2.21" evidence="3 10"/>
<dbReference type="InterPro" id="IPR036087">
    <property type="entry name" value="Nict_dMeBzImd_PRibTrfase_sf"/>
</dbReference>
<reference evidence="11 12" key="1">
    <citation type="submission" date="2017-07" db="EMBL/GenBank/DDBJ databases">
        <title>Leptospira spp. isolated from tropical soils.</title>
        <authorList>
            <person name="Thibeaux R."/>
            <person name="Iraola G."/>
            <person name="Ferres I."/>
            <person name="Bierque E."/>
            <person name="Girault D."/>
            <person name="Soupe-Gilbert M.-E."/>
            <person name="Picardeau M."/>
            <person name="Goarant C."/>
        </authorList>
    </citation>
    <scope>NUCLEOTIDE SEQUENCE [LARGE SCALE GENOMIC DNA]</scope>
    <source>
        <strain evidence="11 12">FH2-C-A2</strain>
    </source>
</reference>
<dbReference type="NCBIfam" id="NF000996">
    <property type="entry name" value="PRK00105.1"/>
    <property type="match status" value="1"/>
</dbReference>
<dbReference type="InterPro" id="IPR017846">
    <property type="entry name" value="Nict_dMeBzImd_PRibTrfase_bact"/>
</dbReference>
<organism evidence="11 12">
    <name type="scientific">Leptospira wolffii</name>
    <dbReference type="NCBI Taxonomy" id="409998"/>
    <lineage>
        <taxon>Bacteria</taxon>
        <taxon>Pseudomonadati</taxon>
        <taxon>Spirochaetota</taxon>
        <taxon>Spirochaetia</taxon>
        <taxon>Leptospirales</taxon>
        <taxon>Leptospiraceae</taxon>
        <taxon>Leptospira</taxon>
    </lineage>
</organism>
<accession>A0A2M9ZEH9</accession>
<dbReference type="EMBL" id="NPDT01000001">
    <property type="protein sequence ID" value="PJZ66762.1"/>
    <property type="molecule type" value="Genomic_DNA"/>
</dbReference>
<dbReference type="SUPFAM" id="SSF52733">
    <property type="entry name" value="Nicotinate mononucleotide:5,6-dimethylbenzimidazole phosphoribosyltransferase (CobT)"/>
    <property type="match status" value="1"/>
</dbReference>
<dbReference type="NCBIfam" id="TIGR03160">
    <property type="entry name" value="cobT_DBIPRT"/>
    <property type="match status" value="1"/>
</dbReference>
<dbReference type="Proteomes" id="UP000231912">
    <property type="component" value="Unassembled WGS sequence"/>
</dbReference>
<evidence type="ECO:0000256" key="5">
    <source>
        <dbReference type="ARBA" id="ARBA00022573"/>
    </source>
</evidence>
<dbReference type="InterPro" id="IPR023195">
    <property type="entry name" value="Nict_dMeBzImd_PRibTrfase_N"/>
</dbReference>
<gene>
    <name evidence="10 11" type="primary">cobT</name>
    <name evidence="11" type="ORF">CH371_01260</name>
</gene>